<comment type="caution">
    <text evidence="1">The sequence shown here is derived from an EMBL/GenBank/DDBJ whole genome shotgun (WGS) entry which is preliminary data.</text>
</comment>
<name>A0AAX1UEN8_CERSP</name>
<gene>
    <name evidence="1" type="ORF">D1114_22920</name>
</gene>
<dbReference type="Proteomes" id="UP000266305">
    <property type="component" value="Unassembled WGS sequence"/>
</dbReference>
<accession>A0AAX1UEN8</accession>
<reference evidence="1 2" key="1">
    <citation type="submission" date="2018-08" db="EMBL/GenBank/DDBJ databases">
        <title>Draft genome sequence of Rhodobacter sphaeroides FY.</title>
        <authorList>
            <person name="Rayyan A."/>
            <person name="Meyer T.E."/>
            <person name="Kyndt J.A."/>
        </authorList>
    </citation>
    <scope>NUCLEOTIDE SEQUENCE [LARGE SCALE GENOMIC DNA]</scope>
    <source>
        <strain evidence="1 2">FY</strain>
    </source>
</reference>
<protein>
    <recommendedName>
        <fullName evidence="3">DUF402 domain-containing protein</fullName>
    </recommendedName>
</protein>
<sequence length="166" mass="18670">MNVMNASGNSAYDAPQPLTSRPDIPMLGLPRDYKIRRMGARPLLFRGAELAMCMSFTPELPYWYEMNIYRTEQQTFVLAIRLFFQSDSERDRVRAWEFDTLPSLFSQIETYDAAQDVRFDLTGDIARMSAAELAAQSLDLAARVAAARLHFAGLAGELFAEMDAAA</sequence>
<evidence type="ECO:0008006" key="3">
    <source>
        <dbReference type="Google" id="ProtNLM"/>
    </source>
</evidence>
<proteinExistence type="predicted"/>
<dbReference type="AlphaFoldDB" id="A0AAX1UEN8"/>
<evidence type="ECO:0000313" key="1">
    <source>
        <dbReference type="EMBL" id="RHZ90494.1"/>
    </source>
</evidence>
<dbReference type="RefSeq" id="WP_011842553.1">
    <property type="nucleotide sequence ID" value="NZ_CM125965.1"/>
</dbReference>
<organism evidence="1 2">
    <name type="scientific">Cereibacter sphaeroides</name>
    <name type="common">Rhodobacter sphaeroides</name>
    <dbReference type="NCBI Taxonomy" id="1063"/>
    <lineage>
        <taxon>Bacteria</taxon>
        <taxon>Pseudomonadati</taxon>
        <taxon>Pseudomonadota</taxon>
        <taxon>Alphaproteobacteria</taxon>
        <taxon>Rhodobacterales</taxon>
        <taxon>Paracoccaceae</taxon>
        <taxon>Cereibacter</taxon>
    </lineage>
</organism>
<evidence type="ECO:0000313" key="2">
    <source>
        <dbReference type="Proteomes" id="UP000266305"/>
    </source>
</evidence>
<dbReference type="EMBL" id="QWGP01000054">
    <property type="protein sequence ID" value="RHZ90494.1"/>
    <property type="molecule type" value="Genomic_DNA"/>
</dbReference>